<dbReference type="InterPro" id="IPR020119">
    <property type="entry name" value="PsdUridine_synth_TruD_CS"/>
</dbReference>
<feature type="region of interest" description="Disordered" evidence="4">
    <location>
        <begin position="1"/>
        <end position="26"/>
    </location>
</feature>
<evidence type="ECO:0000313" key="6">
    <source>
        <dbReference type="EMBL" id="ORY23532.1"/>
    </source>
</evidence>
<dbReference type="InterPro" id="IPR011760">
    <property type="entry name" value="PsdUridine_synth_TruD_insert"/>
</dbReference>
<reference evidence="6 7" key="1">
    <citation type="submission" date="2016-07" db="EMBL/GenBank/DDBJ databases">
        <title>Pervasive Adenine N6-methylation of Active Genes in Fungi.</title>
        <authorList>
            <consortium name="DOE Joint Genome Institute"/>
            <person name="Mondo S.J."/>
            <person name="Dannebaum R.O."/>
            <person name="Kuo R.C."/>
            <person name="Labutti K."/>
            <person name="Haridas S."/>
            <person name="Kuo A."/>
            <person name="Salamov A."/>
            <person name="Ahrendt S.R."/>
            <person name="Lipzen A."/>
            <person name="Sullivan W."/>
            <person name="Andreopoulos W.B."/>
            <person name="Clum A."/>
            <person name="Lindquist E."/>
            <person name="Daum C."/>
            <person name="Ramamoorthy G.K."/>
            <person name="Gryganskyi A."/>
            <person name="Culley D."/>
            <person name="Magnuson J.K."/>
            <person name="James T.Y."/>
            <person name="O'Malley M.A."/>
            <person name="Stajich J.E."/>
            <person name="Spatafora J.W."/>
            <person name="Visel A."/>
            <person name="Grigoriev I.V."/>
        </authorList>
    </citation>
    <scope>NUCLEOTIDE SEQUENCE [LARGE SCALE GENOMIC DNA]</scope>
    <source>
        <strain evidence="6 7">68-887.2</strain>
    </source>
</reference>
<dbReference type="GO" id="GO:0009982">
    <property type="term" value="F:pseudouridine synthase activity"/>
    <property type="evidence" value="ECO:0007669"/>
    <property type="project" value="InterPro"/>
</dbReference>
<dbReference type="Proteomes" id="UP000193986">
    <property type="component" value="Unassembled WGS sequence"/>
</dbReference>
<feature type="region of interest" description="Disordered" evidence="4">
    <location>
        <begin position="158"/>
        <end position="196"/>
    </location>
</feature>
<dbReference type="EMBL" id="MCFC01000078">
    <property type="protein sequence ID" value="ORY23532.1"/>
    <property type="molecule type" value="Genomic_DNA"/>
</dbReference>
<dbReference type="PROSITE" id="PS50984">
    <property type="entry name" value="TRUD"/>
    <property type="match status" value="1"/>
</dbReference>
<evidence type="ECO:0000256" key="3">
    <source>
        <dbReference type="ARBA" id="ARBA00023235"/>
    </source>
</evidence>
<sequence length="839" mass="93905">MASEVGEKRQLSQELEEEDFPKRARHEIEANDELKLEPLVPAVVQDTINGEIILPPPTDAAPIQAESSRASWRNASPPISRLGLKAKLPEMPSSLQVVLGAEYEKFEHKGEMSETDVGIIGYAGKPVQGVKGVIKQRFTDFLVNEVVPNGQVLHLKNIGKPVEPVEEEKPDKGKEKAENETDLEATPLPDNLNFEPIKNWTTTTTRQLRPHLSDETIISLHSLLVEGRDPPPKSDSGWGSRQPKAQVEETEEENAMNAESSVGNGGRGQGRDRGRGRGRGRGGRGGGRAGDDKWWAANTDDREVVSQPITGKEERTAAHQAIRELFKGLFESSSKDSPEGSRLVIKWSRGNARRYDAGNKRKLPDYIHFTLQKANRETQDALGHIGRLLQCHSKDLSVCGTKDKRAVTVQRVCLRRGNRNLVQVWKAVNGLKMGRRTEQTAVTERAERGTRIGDLEYSDRYLELGMLKGNHFLITLRNVQAESEAAIDEIMSSVRDHGFINFYGMQRFGTSAMPTHVTGLYMLRSQWAQAVDSILCLREGEHPDCMRGRLAWLEDGDYEKALELMPRRCVAERCIWESWKRQGRIEDKLGALSSIPRNLRTMYVHAYQSYIWNLAVSERIKLSSTSPLVGDLVIVAGDEEEVPPAKGDGKRKWETTSSQEVKELAEGDLANHTIFDVVMPLPGWNVDYPGGEIGELYGKIMKADGLDPQRMRRDQRDYSLPGSYRRMINHPTHVSWKHTLYTDPDLALVQTDEDKILGLNPPVESDPNGKFRALSIELTLGSSAYATMALREVTRDETSTWHQTGLTMTGEDQEYKGAGNIVEAEEEKAVDELEEGVEE</sequence>
<dbReference type="PANTHER" id="PTHR13326">
    <property type="entry name" value="TRNA PSEUDOURIDINE SYNTHASE D"/>
    <property type="match status" value="1"/>
</dbReference>
<dbReference type="GO" id="GO:0003723">
    <property type="term" value="F:RNA binding"/>
    <property type="evidence" value="ECO:0007669"/>
    <property type="project" value="InterPro"/>
</dbReference>
<dbReference type="InterPro" id="IPR001656">
    <property type="entry name" value="PsdUridine_synth_TruD"/>
</dbReference>
<dbReference type="GO" id="GO:0005634">
    <property type="term" value="C:nucleus"/>
    <property type="evidence" value="ECO:0007669"/>
    <property type="project" value="TreeGrafter"/>
</dbReference>
<dbReference type="Pfam" id="PF01142">
    <property type="entry name" value="TruD"/>
    <property type="match status" value="1"/>
</dbReference>
<organism evidence="6 7">
    <name type="scientific">Naematelia encephala</name>
    <dbReference type="NCBI Taxonomy" id="71784"/>
    <lineage>
        <taxon>Eukaryota</taxon>
        <taxon>Fungi</taxon>
        <taxon>Dikarya</taxon>
        <taxon>Basidiomycota</taxon>
        <taxon>Agaricomycotina</taxon>
        <taxon>Tremellomycetes</taxon>
        <taxon>Tremellales</taxon>
        <taxon>Naemateliaceae</taxon>
        <taxon>Naematelia</taxon>
    </lineage>
</organism>
<keyword evidence="7" id="KW-1185">Reference proteome</keyword>
<dbReference type="InParanoid" id="A0A1Y2AM17"/>
<dbReference type="PIRSF" id="PIRSF037016">
    <property type="entry name" value="Pseudouridin_synth_euk_prd"/>
    <property type="match status" value="1"/>
</dbReference>
<evidence type="ECO:0000313" key="7">
    <source>
        <dbReference type="Proteomes" id="UP000193986"/>
    </source>
</evidence>
<comment type="caution">
    <text evidence="6">The sequence shown here is derived from an EMBL/GenBank/DDBJ whole genome shotgun (WGS) entry which is preliminary data.</text>
</comment>
<evidence type="ECO:0000256" key="4">
    <source>
        <dbReference type="SAM" id="MobiDB-lite"/>
    </source>
</evidence>
<keyword evidence="2" id="KW-0819">tRNA processing</keyword>
<feature type="compositionally biased region" description="Basic and acidic residues" evidence="4">
    <location>
        <begin position="1"/>
        <end position="11"/>
    </location>
</feature>
<keyword evidence="3" id="KW-0413">Isomerase</keyword>
<dbReference type="Gene3D" id="3.30.2350.20">
    <property type="entry name" value="TruD, catalytic domain"/>
    <property type="match status" value="2"/>
</dbReference>
<feature type="region of interest" description="Disordered" evidence="4">
    <location>
        <begin position="224"/>
        <end position="299"/>
    </location>
</feature>
<dbReference type="STRING" id="71784.A0A1Y2AM17"/>
<dbReference type="SUPFAM" id="SSF55120">
    <property type="entry name" value="Pseudouridine synthase"/>
    <property type="match status" value="1"/>
</dbReference>
<evidence type="ECO:0000259" key="5">
    <source>
        <dbReference type="PROSITE" id="PS50984"/>
    </source>
</evidence>
<comment type="similarity">
    <text evidence="1">Belongs to the pseudouridine synthase TruD family.</text>
</comment>
<evidence type="ECO:0000256" key="2">
    <source>
        <dbReference type="ARBA" id="ARBA00022694"/>
    </source>
</evidence>
<feature type="domain" description="TRUD" evidence="5">
    <location>
        <begin position="498"/>
        <end position="730"/>
    </location>
</feature>
<dbReference type="GO" id="GO:0008033">
    <property type="term" value="P:tRNA processing"/>
    <property type="evidence" value="ECO:0007669"/>
    <property type="project" value="UniProtKB-KW"/>
</dbReference>
<gene>
    <name evidence="6" type="ORF">BCR39DRAFT_549074</name>
</gene>
<dbReference type="PANTHER" id="PTHR13326:SF21">
    <property type="entry name" value="PSEUDOURIDYLATE SYNTHASE PUS7L"/>
    <property type="match status" value="1"/>
</dbReference>
<dbReference type="FunCoup" id="A0A1Y2AM17">
    <property type="interactions" value="659"/>
</dbReference>
<proteinExistence type="inferred from homology"/>
<accession>A0A1Y2AM17</accession>
<dbReference type="OrthoDB" id="447290at2759"/>
<feature type="compositionally biased region" description="Basic and acidic residues" evidence="4">
    <location>
        <begin position="167"/>
        <end position="179"/>
    </location>
</feature>
<dbReference type="PROSITE" id="PS01268">
    <property type="entry name" value="UPF0024"/>
    <property type="match status" value="1"/>
</dbReference>
<protein>
    <submittedName>
        <fullName evidence="6">Pseudouridine synthase</fullName>
    </submittedName>
</protein>
<dbReference type="AlphaFoldDB" id="A0A1Y2AM17"/>
<dbReference type="CDD" id="cd02576">
    <property type="entry name" value="PseudoU_synth_ScPUS7"/>
    <property type="match status" value="1"/>
</dbReference>
<dbReference type="NCBIfam" id="TIGR00094">
    <property type="entry name" value="tRNA_TruD_broad"/>
    <property type="match status" value="1"/>
</dbReference>
<name>A0A1Y2AM17_9TREE</name>
<dbReference type="InterPro" id="IPR042214">
    <property type="entry name" value="TruD_catalytic"/>
</dbReference>
<feature type="compositionally biased region" description="Basic and acidic residues" evidence="4">
    <location>
        <begin position="289"/>
        <end position="299"/>
    </location>
</feature>
<dbReference type="GO" id="GO:0001522">
    <property type="term" value="P:pseudouridine synthesis"/>
    <property type="evidence" value="ECO:0007669"/>
    <property type="project" value="InterPro"/>
</dbReference>
<dbReference type="InterPro" id="IPR020103">
    <property type="entry name" value="PsdUridine_synth_cat_dom_sf"/>
</dbReference>
<evidence type="ECO:0000256" key="1">
    <source>
        <dbReference type="ARBA" id="ARBA00007953"/>
    </source>
</evidence>